<keyword evidence="3" id="KW-0813">Transport</keyword>
<dbReference type="Gene3D" id="3.40.190.10">
    <property type="entry name" value="Periplasmic binding protein-like II"/>
    <property type="match status" value="2"/>
</dbReference>
<keyword evidence="4 7" id="KW-0732">Signal</keyword>
<dbReference type="OrthoDB" id="5580590at2"/>
<gene>
    <name evidence="8" type="ORF">MalAC0309_0177</name>
</gene>
<evidence type="ECO:0000256" key="3">
    <source>
        <dbReference type="ARBA" id="ARBA00022448"/>
    </source>
</evidence>
<evidence type="ECO:0000313" key="9">
    <source>
        <dbReference type="Proteomes" id="UP000218965"/>
    </source>
</evidence>
<dbReference type="AlphaFoldDB" id="A0A0U5B9S6"/>
<evidence type="ECO:0000256" key="7">
    <source>
        <dbReference type="SAM" id="SignalP"/>
    </source>
</evidence>
<dbReference type="EMBL" id="AP017315">
    <property type="protein sequence ID" value="BAU31055.1"/>
    <property type="molecule type" value="Genomic_DNA"/>
</dbReference>
<organism evidence="8 9">
    <name type="scientific">Microcella alkaliphila</name>
    <dbReference type="NCBI Taxonomy" id="279828"/>
    <lineage>
        <taxon>Bacteria</taxon>
        <taxon>Bacillati</taxon>
        <taxon>Actinomycetota</taxon>
        <taxon>Actinomycetes</taxon>
        <taxon>Micrococcales</taxon>
        <taxon>Microbacteriaceae</taxon>
        <taxon>Microcella</taxon>
    </lineage>
</organism>
<evidence type="ECO:0000256" key="6">
    <source>
        <dbReference type="ARBA" id="ARBA00049753"/>
    </source>
</evidence>
<feature type="signal peptide" evidence="7">
    <location>
        <begin position="1"/>
        <end position="27"/>
    </location>
</feature>
<proteinExistence type="inferred from homology"/>
<name>A0A0U5B9S6_9MICO</name>
<dbReference type="Proteomes" id="UP000218965">
    <property type="component" value="Chromosome"/>
</dbReference>
<dbReference type="InterPro" id="IPR006059">
    <property type="entry name" value="SBP"/>
</dbReference>
<dbReference type="PANTHER" id="PTHR43649:SF28">
    <property type="entry name" value="BINDING PROTEIN COMPONENT OF ABC SUGAR TRANSPORTER-RELATED"/>
    <property type="match status" value="1"/>
</dbReference>
<dbReference type="InterPro" id="IPR050490">
    <property type="entry name" value="Bact_solute-bd_prot1"/>
</dbReference>
<evidence type="ECO:0000313" key="8">
    <source>
        <dbReference type="EMBL" id="BAU31055.1"/>
    </source>
</evidence>
<comment type="similarity">
    <text evidence="2">Belongs to the bacterial solute-binding protein 1 family.</text>
</comment>
<sequence length="429" mass="44364">MHINRKATAAVALGSAALLVAALTGCAANNPDDTGGGDNTLEITSWWTSGSEADALNVLIDAVKAKDPTLNVENAAVSGGGGANAQQALAARLQAGNPPDAWQLHPAGQMESYVAGGQLGDVTELWESNGWEALVPADVAAVQQVDGRYYTVPIGVHRGNVLWTNPAVLEQAGVTLEAGGTLDELLADLQTIQDSGVTPVCLGDKDVFASAQLLEAALISRLGADNWNALWTNEYSFDSPEVVQALDDYATLLALSNPDHSALTWDEASKKLAAGECAVNLMGDWAYGELINAGFEPEVDFGWVTFPGETDIFDYVGDGFSIAATNVPNPEAAQLWLETLMDPEVQTAFAAKKGSIPAMTTADVSSLSGYQQGAAASFATAAIVSSIAHAQASTGEVAQIFADAVTTFNGNGNADAFIASMLGAQSTLG</sequence>
<dbReference type="GO" id="GO:0030313">
    <property type="term" value="C:cell envelope"/>
    <property type="evidence" value="ECO:0007669"/>
    <property type="project" value="UniProtKB-SubCell"/>
</dbReference>
<evidence type="ECO:0000256" key="2">
    <source>
        <dbReference type="ARBA" id="ARBA00008520"/>
    </source>
</evidence>
<dbReference type="PANTHER" id="PTHR43649">
    <property type="entry name" value="ARABINOSE-BINDING PROTEIN-RELATED"/>
    <property type="match status" value="1"/>
</dbReference>
<comment type="function">
    <text evidence="5">Part of a binding-protein-dependent transport system for a sugar.</text>
</comment>
<evidence type="ECO:0000256" key="1">
    <source>
        <dbReference type="ARBA" id="ARBA00004196"/>
    </source>
</evidence>
<reference evidence="8 9" key="2">
    <citation type="submission" date="2016-01" db="EMBL/GenBank/DDBJ databases">
        <title>Microcella alkaliphila JAM AC0309 whole genome shotgun sequence.</title>
        <authorList>
            <person name="Kurata A."/>
            <person name="Hirose Y."/>
            <person name="Kishimoto N."/>
            <person name="Kobayashi T."/>
        </authorList>
    </citation>
    <scope>NUCLEOTIDE SEQUENCE [LARGE SCALE GENOMIC DNA]</scope>
    <source>
        <strain evidence="8 9">JAM AC0309</strain>
    </source>
</reference>
<reference evidence="9" key="1">
    <citation type="submission" date="2015-12" db="EMBL/GenBank/DDBJ databases">
        <authorList>
            <person name="Shamseldin A."/>
            <person name="Moawad H."/>
            <person name="Abd El-Rahim W.M."/>
            <person name="Sadowsky M.J."/>
        </authorList>
    </citation>
    <scope>NUCLEOTIDE SEQUENCE [LARGE SCALE GENOMIC DNA]</scope>
    <source>
        <strain evidence="9">JAM AC0309</strain>
    </source>
</reference>
<evidence type="ECO:0000256" key="4">
    <source>
        <dbReference type="ARBA" id="ARBA00022729"/>
    </source>
</evidence>
<dbReference type="RefSeq" id="WP_096420013.1">
    <property type="nucleotide sequence ID" value="NZ_AP017315.1"/>
</dbReference>
<accession>A0A0U5B9S6</accession>
<dbReference type="SUPFAM" id="SSF53850">
    <property type="entry name" value="Periplasmic binding protein-like II"/>
    <property type="match status" value="1"/>
</dbReference>
<dbReference type="KEGG" id="malk:MalAC0309_0177"/>
<comment type="subcellular location">
    <subcellularLocation>
        <location evidence="1">Cell envelope</location>
    </subcellularLocation>
</comment>
<dbReference type="PROSITE" id="PS51257">
    <property type="entry name" value="PROKAR_LIPOPROTEIN"/>
    <property type="match status" value="1"/>
</dbReference>
<protein>
    <recommendedName>
        <fullName evidence="6">Probable sugar-binding periplasmic protein</fullName>
    </recommendedName>
</protein>
<dbReference type="Pfam" id="PF01547">
    <property type="entry name" value="SBP_bac_1"/>
    <property type="match status" value="1"/>
</dbReference>
<feature type="chain" id="PRO_5006855164" description="Probable sugar-binding periplasmic protein" evidence="7">
    <location>
        <begin position="28"/>
        <end position="429"/>
    </location>
</feature>
<evidence type="ECO:0000256" key="5">
    <source>
        <dbReference type="ARBA" id="ARBA00049629"/>
    </source>
</evidence>